<dbReference type="GO" id="GO:0005829">
    <property type="term" value="C:cytosol"/>
    <property type="evidence" value="ECO:0007669"/>
    <property type="project" value="TreeGrafter"/>
</dbReference>
<comment type="subcellular location">
    <subcellularLocation>
        <location evidence="1">Cytoplasm</location>
    </subcellularLocation>
</comment>
<evidence type="ECO:0000256" key="1">
    <source>
        <dbReference type="ARBA" id="ARBA00004496"/>
    </source>
</evidence>
<evidence type="ECO:0000259" key="14">
    <source>
        <dbReference type="PROSITE" id="PS50862"/>
    </source>
</evidence>
<dbReference type="GO" id="GO:0003723">
    <property type="term" value="F:RNA binding"/>
    <property type="evidence" value="ECO:0007669"/>
    <property type="project" value="TreeGrafter"/>
</dbReference>
<dbReference type="GO" id="GO:0004815">
    <property type="term" value="F:aspartate-tRNA ligase activity"/>
    <property type="evidence" value="ECO:0007669"/>
    <property type="project" value="UniProtKB-EC"/>
</dbReference>
<dbReference type="VEuPathDB" id="FungiDB:PV07_11458"/>
<evidence type="ECO:0000256" key="8">
    <source>
        <dbReference type="ARBA" id="ARBA00022840"/>
    </source>
</evidence>
<evidence type="ECO:0000313" key="16">
    <source>
        <dbReference type="Proteomes" id="UP000054466"/>
    </source>
</evidence>
<feature type="compositionally biased region" description="Basic residues" evidence="13">
    <location>
        <begin position="75"/>
        <end position="89"/>
    </location>
</feature>
<comment type="catalytic activity">
    <reaction evidence="12">
        <text>tRNA(Asp) + L-aspartate + ATP = L-aspartyl-tRNA(Asp) + AMP + diphosphate</text>
        <dbReference type="Rhea" id="RHEA:19649"/>
        <dbReference type="Rhea" id="RHEA-COMP:9660"/>
        <dbReference type="Rhea" id="RHEA-COMP:9678"/>
        <dbReference type="ChEBI" id="CHEBI:29991"/>
        <dbReference type="ChEBI" id="CHEBI:30616"/>
        <dbReference type="ChEBI" id="CHEBI:33019"/>
        <dbReference type="ChEBI" id="CHEBI:78442"/>
        <dbReference type="ChEBI" id="CHEBI:78516"/>
        <dbReference type="ChEBI" id="CHEBI:456215"/>
        <dbReference type="EC" id="6.1.1.12"/>
    </reaction>
</comment>
<evidence type="ECO:0000256" key="4">
    <source>
        <dbReference type="ARBA" id="ARBA00018853"/>
    </source>
</evidence>
<feature type="compositionally biased region" description="Basic and acidic residues" evidence="13">
    <location>
        <begin position="90"/>
        <end position="103"/>
    </location>
</feature>
<comment type="similarity">
    <text evidence="2">Belongs to the class-II aminoacyl-tRNA synthetase family. Type 2 subfamily.</text>
</comment>
<evidence type="ECO:0000256" key="6">
    <source>
        <dbReference type="ARBA" id="ARBA00022598"/>
    </source>
</evidence>
<dbReference type="PANTHER" id="PTHR43450">
    <property type="entry name" value="ASPARTYL-TRNA SYNTHETASE"/>
    <property type="match status" value="1"/>
</dbReference>
<feature type="domain" description="Aminoacyl-transfer RNA synthetases class-II family profile" evidence="14">
    <location>
        <begin position="295"/>
        <end position="605"/>
    </location>
</feature>
<dbReference type="FunFam" id="2.40.50.140:FF:000132">
    <property type="entry name" value="Aspartyl-tRNA synthetase, cytoplasmic"/>
    <property type="match status" value="1"/>
</dbReference>
<keyword evidence="9" id="KW-0648">Protein biosynthesis</keyword>
<evidence type="ECO:0000256" key="11">
    <source>
        <dbReference type="ARBA" id="ARBA00033155"/>
    </source>
</evidence>
<evidence type="ECO:0000256" key="10">
    <source>
        <dbReference type="ARBA" id="ARBA00023146"/>
    </source>
</evidence>
<dbReference type="GO" id="GO:0017101">
    <property type="term" value="C:aminoacyl-tRNA synthetase multienzyme complex"/>
    <property type="evidence" value="ECO:0007669"/>
    <property type="project" value="TreeGrafter"/>
</dbReference>
<feature type="region of interest" description="Disordered" evidence="13">
    <location>
        <begin position="1"/>
        <end position="103"/>
    </location>
</feature>
<keyword evidence="16" id="KW-1185">Reference proteome</keyword>
<dbReference type="InterPro" id="IPR006195">
    <property type="entry name" value="aa-tRNA-synth_II"/>
</dbReference>
<dbReference type="InterPro" id="IPR024320">
    <property type="entry name" value="LPG_synthase_C"/>
</dbReference>
<dbReference type="InterPro" id="IPR045864">
    <property type="entry name" value="aa-tRNA-synth_II/BPL/LPL"/>
</dbReference>
<organism evidence="15 16">
    <name type="scientific">Cladophialophora immunda</name>
    <dbReference type="NCBI Taxonomy" id="569365"/>
    <lineage>
        <taxon>Eukaryota</taxon>
        <taxon>Fungi</taxon>
        <taxon>Dikarya</taxon>
        <taxon>Ascomycota</taxon>
        <taxon>Pezizomycotina</taxon>
        <taxon>Eurotiomycetes</taxon>
        <taxon>Chaetothyriomycetidae</taxon>
        <taxon>Chaetothyriales</taxon>
        <taxon>Herpotrichiellaceae</taxon>
        <taxon>Cladophialophora</taxon>
    </lineage>
</organism>
<evidence type="ECO:0000256" key="2">
    <source>
        <dbReference type="ARBA" id="ARBA00005312"/>
    </source>
</evidence>
<dbReference type="FunFam" id="3.30.930.10:FF:000013">
    <property type="entry name" value="Aspartate--tRNA ligase, cytoplasmic"/>
    <property type="match status" value="1"/>
</dbReference>
<keyword evidence="10" id="KW-0030">Aminoacyl-tRNA synthetase</keyword>
<feature type="compositionally biased region" description="Basic residues" evidence="13">
    <location>
        <begin position="1"/>
        <end position="12"/>
    </location>
</feature>
<keyword evidence="8" id="KW-0067">ATP-binding</keyword>
<dbReference type="CDD" id="cd04320">
    <property type="entry name" value="AspRS_cyto_N"/>
    <property type="match status" value="1"/>
</dbReference>
<dbReference type="CDD" id="cd00776">
    <property type="entry name" value="AsxRS_core"/>
    <property type="match status" value="1"/>
</dbReference>
<dbReference type="SUPFAM" id="SSF55681">
    <property type="entry name" value="Class II aaRS and biotin synthetases"/>
    <property type="match status" value="1"/>
</dbReference>
<dbReference type="EMBL" id="KN847046">
    <property type="protein sequence ID" value="KIW23245.1"/>
    <property type="molecule type" value="Genomic_DNA"/>
</dbReference>
<evidence type="ECO:0000256" key="5">
    <source>
        <dbReference type="ARBA" id="ARBA00022490"/>
    </source>
</evidence>
<dbReference type="Gene3D" id="3.30.930.10">
    <property type="entry name" value="Bira Bifunctional Protein, Domain 2"/>
    <property type="match status" value="1"/>
</dbReference>
<dbReference type="Pfam" id="PF00152">
    <property type="entry name" value="tRNA-synt_2"/>
    <property type="match status" value="1"/>
</dbReference>
<dbReference type="HOGENOM" id="CLU_004553_1_0_1"/>
<dbReference type="Gene3D" id="2.40.50.140">
    <property type="entry name" value="Nucleic acid-binding proteins"/>
    <property type="match status" value="1"/>
</dbReference>
<evidence type="ECO:0000256" key="13">
    <source>
        <dbReference type="SAM" id="MobiDB-lite"/>
    </source>
</evidence>
<dbReference type="InterPro" id="IPR004523">
    <property type="entry name" value="Asp-tRNA_synthase_2"/>
</dbReference>
<reference evidence="15 16" key="1">
    <citation type="submission" date="2015-01" db="EMBL/GenBank/DDBJ databases">
        <title>The Genome Sequence of Cladophialophora immunda CBS83496.</title>
        <authorList>
            <consortium name="The Broad Institute Genomics Platform"/>
            <person name="Cuomo C."/>
            <person name="de Hoog S."/>
            <person name="Gorbushina A."/>
            <person name="Stielow B."/>
            <person name="Teixiera M."/>
            <person name="Abouelleil A."/>
            <person name="Chapman S.B."/>
            <person name="Priest M."/>
            <person name="Young S.K."/>
            <person name="Wortman J."/>
            <person name="Nusbaum C."/>
            <person name="Birren B."/>
        </authorList>
    </citation>
    <scope>NUCLEOTIDE SEQUENCE [LARGE SCALE GENOMIC DNA]</scope>
    <source>
        <strain evidence="15 16">CBS 83496</strain>
    </source>
</reference>
<dbReference type="GO" id="GO:0006422">
    <property type="term" value="P:aspartyl-tRNA aminoacylation"/>
    <property type="evidence" value="ECO:0007669"/>
    <property type="project" value="InterPro"/>
</dbReference>
<evidence type="ECO:0000313" key="15">
    <source>
        <dbReference type="EMBL" id="KIW23245.1"/>
    </source>
</evidence>
<evidence type="ECO:0000256" key="7">
    <source>
        <dbReference type="ARBA" id="ARBA00022741"/>
    </source>
</evidence>
<dbReference type="OrthoDB" id="372395at2759"/>
<dbReference type="GeneID" id="27350652"/>
<dbReference type="EC" id="6.1.1.12" evidence="3"/>
<feature type="compositionally biased region" description="Acidic residues" evidence="13">
    <location>
        <begin position="59"/>
        <end position="68"/>
    </location>
</feature>
<dbReference type="GO" id="GO:0005524">
    <property type="term" value="F:ATP binding"/>
    <property type="evidence" value="ECO:0007669"/>
    <property type="project" value="UniProtKB-KW"/>
</dbReference>
<dbReference type="PRINTS" id="PR01042">
    <property type="entry name" value="TRNASYNTHASP"/>
</dbReference>
<evidence type="ECO:0000256" key="12">
    <source>
        <dbReference type="ARBA" id="ARBA00047904"/>
    </source>
</evidence>
<proteinExistence type="inferred from homology"/>
<dbReference type="InterPro" id="IPR012340">
    <property type="entry name" value="NA-bd_OB-fold"/>
</dbReference>
<dbReference type="HAMAP" id="MF_02075">
    <property type="entry name" value="Asp_tRNA_synth_type2"/>
    <property type="match status" value="1"/>
</dbReference>
<protein>
    <recommendedName>
        <fullName evidence="4">Aspartate--tRNA ligase, cytoplasmic</fullName>
        <ecNumber evidence="3">6.1.1.12</ecNumber>
    </recommendedName>
    <alternativeName>
        <fullName evidence="11">Aspartyl-tRNA synthetase</fullName>
    </alternativeName>
</protein>
<keyword evidence="7" id="KW-0547">Nucleotide-binding</keyword>
<dbReference type="Proteomes" id="UP000054466">
    <property type="component" value="Unassembled WGS sequence"/>
</dbReference>
<name>A0A0D2BY33_9EURO</name>
<accession>A0A0D2BY33</accession>
<dbReference type="SUPFAM" id="SSF50249">
    <property type="entry name" value="Nucleic acid-binding proteins"/>
    <property type="match status" value="1"/>
</dbReference>
<dbReference type="InterPro" id="IPR002312">
    <property type="entry name" value="Asp/Asn-tRNA-synth_IIb"/>
</dbReference>
<dbReference type="RefSeq" id="XP_016243461.1">
    <property type="nucleotide sequence ID" value="XM_016398899.1"/>
</dbReference>
<dbReference type="InterPro" id="IPR004364">
    <property type="entry name" value="Aa-tRNA-synt_II"/>
</dbReference>
<keyword evidence="6 15" id="KW-0436">Ligase</keyword>
<dbReference type="PANTHER" id="PTHR43450:SF2">
    <property type="entry name" value="ASPARTATE--TRNA LIGASE"/>
    <property type="match status" value="1"/>
</dbReference>
<dbReference type="PROSITE" id="PS50862">
    <property type="entry name" value="AA_TRNA_LIGASE_II"/>
    <property type="match status" value="1"/>
</dbReference>
<dbReference type="NCBIfam" id="TIGR00458">
    <property type="entry name" value="aspS_nondisc"/>
    <property type="match status" value="1"/>
</dbReference>
<evidence type="ECO:0000256" key="9">
    <source>
        <dbReference type="ARBA" id="ARBA00022917"/>
    </source>
</evidence>
<dbReference type="AlphaFoldDB" id="A0A0D2BY33"/>
<sequence>MSVLRKLSKHVHANGSETPKDKSEGHISPISSQSPGPHRRSLAQFLHLGERSDYTSSDNESEMSDFDSDGLSKNAQKRALAKQRKHEHRSKLSLENRDDSEERIKKRLEDAAKTETEEMKARYGELPLMQSTTSHTQNRLDLSTVTEEMDGQEVVFRCRLHHVRNMGAKLVFLIFRQQISTIQGVLVEEPGKVSAIMIHWAEHLRTGNIMLVKGVLQKPQIPVKSASIHNVEVKVTDLHIIVKRAEPVPFSVQEAELTILDDDQKVDGRQSQIPDRVRLANRIMDLRTATSQSIFRIQAAVGNLFRTSLDEQRFVEIHTPKLQGAATESGASVFKVNYFGRPAFLAQSPQLAKQMAIASDFERVYEIGAVFRAENSNTHRHLTEYTGLDLEMAIEENYHEMMDIIDNTLKSIFKGIYTTYRKEVELVKEQFPSEDLIWLDETPRIPFKDAVQLLTDSGWLNEDGEPISPLEDLATRDEIRLGELMKEKYKTDYYILDKFPRSARPFYTMPDPNDDRYTNSFDVFVRGQEIISGGQRIHESKFLEDNMRMVGIDPDDMAEYMEGFKWGAPPHAGCGVGLERIVMLILKLGNIRLASLFHRDPKSFPAKPAVEKLRHPEADTLNPVWKQERGREVAVQDRKMPDLYDLIANYGDATSTSWGDDRYQIWRHADTGAAVCYVPEGHYAILPGDPLCHPSQYYRVVVSFLQWLKRETRLKPLWLLISPELEEVLGERLGWKTLSCVAEERVDPHKKTAESDPEVARKIRRAQNDGVKIIDLDPKEPVPESIKERANARVKDWLSNRKGTQIHLSNIDLFRDERHRRYFIAEDKDGVLCGIAVMCEIAPRKGWQAKYTLDFPGAPSGTIEYITTHALNAAANAGVNSVTFGGGAATHLTPGHHMSGAKVKMLQATYDAIVKQFNLARKSEFREKMGAVADPIWIAYPPHGLGSRGIKAIMRFFQDDP</sequence>
<dbReference type="Pfam" id="PF09924">
    <property type="entry name" value="LPG_synthase_C"/>
    <property type="match status" value="1"/>
</dbReference>
<keyword evidence="5" id="KW-0963">Cytoplasm</keyword>
<dbReference type="NCBIfam" id="NF003483">
    <property type="entry name" value="PRK05159.1"/>
    <property type="match status" value="1"/>
</dbReference>
<dbReference type="STRING" id="569365.A0A0D2BY33"/>
<gene>
    <name evidence="15" type="ORF">PV07_11458</name>
</gene>
<evidence type="ECO:0000256" key="3">
    <source>
        <dbReference type="ARBA" id="ARBA00012841"/>
    </source>
</evidence>